<organism evidence="1 2">
    <name type="scientific">Podospora aff. communis PSN243</name>
    <dbReference type="NCBI Taxonomy" id="3040156"/>
    <lineage>
        <taxon>Eukaryota</taxon>
        <taxon>Fungi</taxon>
        <taxon>Dikarya</taxon>
        <taxon>Ascomycota</taxon>
        <taxon>Pezizomycotina</taxon>
        <taxon>Sordariomycetes</taxon>
        <taxon>Sordariomycetidae</taxon>
        <taxon>Sordariales</taxon>
        <taxon>Podosporaceae</taxon>
        <taxon>Podospora</taxon>
    </lineage>
</organism>
<dbReference type="Proteomes" id="UP001321760">
    <property type="component" value="Unassembled WGS sequence"/>
</dbReference>
<gene>
    <name evidence="1" type="ORF">QBC34DRAFT_382927</name>
</gene>
<reference evidence="1" key="2">
    <citation type="submission" date="2023-05" db="EMBL/GenBank/DDBJ databases">
        <authorList>
            <consortium name="Lawrence Berkeley National Laboratory"/>
            <person name="Steindorff A."/>
            <person name="Hensen N."/>
            <person name="Bonometti L."/>
            <person name="Westerberg I."/>
            <person name="Brannstrom I.O."/>
            <person name="Guillou S."/>
            <person name="Cros-Aarteil S."/>
            <person name="Calhoun S."/>
            <person name="Haridas S."/>
            <person name="Kuo A."/>
            <person name="Mondo S."/>
            <person name="Pangilinan J."/>
            <person name="Riley R."/>
            <person name="Labutti K."/>
            <person name="Andreopoulos B."/>
            <person name="Lipzen A."/>
            <person name="Chen C."/>
            <person name="Yanf M."/>
            <person name="Daum C."/>
            <person name="Ng V."/>
            <person name="Clum A."/>
            <person name="Ohm R."/>
            <person name="Martin F."/>
            <person name="Silar P."/>
            <person name="Natvig D."/>
            <person name="Lalanne C."/>
            <person name="Gautier V."/>
            <person name="Ament-Velasquez S.L."/>
            <person name="Kruys A."/>
            <person name="Hutchinson M.I."/>
            <person name="Powell A.J."/>
            <person name="Barry K."/>
            <person name="Miller A.N."/>
            <person name="Grigoriev I.V."/>
            <person name="Debuchy R."/>
            <person name="Gladieux P."/>
            <person name="Thoren M.H."/>
            <person name="Johannesson H."/>
        </authorList>
    </citation>
    <scope>NUCLEOTIDE SEQUENCE</scope>
    <source>
        <strain evidence="1">PSN243</strain>
    </source>
</reference>
<sequence>MAGTLRLLFSLTGILLAYAVYILGPPLQRSLTVLGVFRREPLSTLSAEEIIVIQDTTHCEDLHYYAPSNTLFAACEDNPNTRFGWFPPLATFDDPELGRRGRGSIHVIDPKTMKSQRLAFENFDTTFVTHGIDVIADPEQENAVYIFAINHLPDGTLPKARSQIEVFHHVLGSPSIRHIRSVWHPLIRTPNDVYASSPTSVYATNDHRYREGLLRTVEDVYSGAKWTDTVLLTIDLSVTTDSAAGVVGSVALKNMHNNNGLGHGRSPNEILIASAAGGVLSFGEILPNGSITVVDSLQAESVIDNPSYFADGAMGVSGFVLPGVARGVDLEHTKRDPDATNSVMVWFAWEQEAPLPHWGQRLLFEDDGSKIRSASAAVLVPVESGGVALGEDKKAWLFVTGFQSANMIAAKVDL</sequence>
<dbReference type="InterPro" id="IPR011042">
    <property type="entry name" value="6-blade_b-propeller_TolB-like"/>
</dbReference>
<protein>
    <recommendedName>
        <fullName evidence="3">Serum paraoxonase/arylesterase family protein</fullName>
    </recommendedName>
</protein>
<evidence type="ECO:0008006" key="3">
    <source>
        <dbReference type="Google" id="ProtNLM"/>
    </source>
</evidence>
<evidence type="ECO:0000313" key="2">
    <source>
        <dbReference type="Proteomes" id="UP001321760"/>
    </source>
</evidence>
<dbReference type="PANTHER" id="PTHR11799:SF12">
    <property type="entry name" value="PARAOXONASE-RELATED"/>
    <property type="match status" value="1"/>
</dbReference>
<reference evidence="1" key="1">
    <citation type="journal article" date="2023" name="Mol. Phylogenet. Evol.">
        <title>Genome-scale phylogeny and comparative genomics of the fungal order Sordariales.</title>
        <authorList>
            <person name="Hensen N."/>
            <person name="Bonometti L."/>
            <person name="Westerberg I."/>
            <person name="Brannstrom I.O."/>
            <person name="Guillou S."/>
            <person name="Cros-Aarteil S."/>
            <person name="Calhoun S."/>
            <person name="Haridas S."/>
            <person name="Kuo A."/>
            <person name="Mondo S."/>
            <person name="Pangilinan J."/>
            <person name="Riley R."/>
            <person name="LaButti K."/>
            <person name="Andreopoulos B."/>
            <person name="Lipzen A."/>
            <person name="Chen C."/>
            <person name="Yan M."/>
            <person name="Daum C."/>
            <person name="Ng V."/>
            <person name="Clum A."/>
            <person name="Steindorff A."/>
            <person name="Ohm R.A."/>
            <person name="Martin F."/>
            <person name="Silar P."/>
            <person name="Natvig D.O."/>
            <person name="Lalanne C."/>
            <person name="Gautier V."/>
            <person name="Ament-Velasquez S.L."/>
            <person name="Kruys A."/>
            <person name="Hutchinson M.I."/>
            <person name="Powell A.J."/>
            <person name="Barry K."/>
            <person name="Miller A.N."/>
            <person name="Grigoriev I.V."/>
            <person name="Debuchy R."/>
            <person name="Gladieux P."/>
            <person name="Hiltunen Thoren M."/>
            <person name="Johannesson H."/>
        </authorList>
    </citation>
    <scope>NUCLEOTIDE SEQUENCE</scope>
    <source>
        <strain evidence="1">PSN243</strain>
    </source>
</reference>
<dbReference type="EMBL" id="MU865954">
    <property type="protein sequence ID" value="KAK4446853.1"/>
    <property type="molecule type" value="Genomic_DNA"/>
</dbReference>
<accession>A0AAV9GFE6</accession>
<keyword evidence="2" id="KW-1185">Reference proteome</keyword>
<evidence type="ECO:0000313" key="1">
    <source>
        <dbReference type="EMBL" id="KAK4446853.1"/>
    </source>
</evidence>
<dbReference type="AlphaFoldDB" id="A0AAV9GFE6"/>
<name>A0AAV9GFE6_9PEZI</name>
<dbReference type="Gene3D" id="2.120.10.30">
    <property type="entry name" value="TolB, C-terminal domain"/>
    <property type="match status" value="1"/>
</dbReference>
<dbReference type="PANTHER" id="PTHR11799">
    <property type="entry name" value="PARAOXONASE"/>
    <property type="match status" value="1"/>
</dbReference>
<proteinExistence type="predicted"/>
<comment type="caution">
    <text evidence="1">The sequence shown here is derived from an EMBL/GenBank/DDBJ whole genome shotgun (WGS) entry which is preliminary data.</text>
</comment>
<dbReference type="InterPro" id="IPR051288">
    <property type="entry name" value="Serum_paraoxonase/arylesterase"/>
</dbReference>